<protein>
    <recommendedName>
        <fullName evidence="5">RRM domain-containing protein</fullName>
    </recommendedName>
</protein>
<dbReference type="SMART" id="SM00360">
    <property type="entry name" value="RRM"/>
    <property type="match status" value="1"/>
</dbReference>
<dbReference type="InterPro" id="IPR035979">
    <property type="entry name" value="RBD_domain_sf"/>
</dbReference>
<organism evidence="6">
    <name type="scientific">Noctiluca scintillans</name>
    <name type="common">Sea sparkle</name>
    <name type="synonym">Red tide dinoflagellate</name>
    <dbReference type="NCBI Taxonomy" id="2966"/>
    <lineage>
        <taxon>Eukaryota</taxon>
        <taxon>Sar</taxon>
        <taxon>Alveolata</taxon>
        <taxon>Dinophyceae</taxon>
        <taxon>Noctilucales</taxon>
        <taxon>Noctilucaceae</taxon>
        <taxon>Noctiluca</taxon>
    </lineage>
</organism>
<accession>A0A7S1A2C3</accession>
<dbReference type="AlphaFoldDB" id="A0A7S1A2C3"/>
<evidence type="ECO:0000259" key="5">
    <source>
        <dbReference type="PROSITE" id="PS50102"/>
    </source>
</evidence>
<dbReference type="PANTHER" id="PTHR13952">
    <property type="entry name" value="U1 SMALL NUCLEAR RIBONUCLEOPROTEIN 70 KD"/>
    <property type="match status" value="1"/>
</dbReference>
<dbReference type="InterPro" id="IPR051183">
    <property type="entry name" value="U1_U11-U12_snRNP_70-35kDa"/>
</dbReference>
<feature type="compositionally biased region" description="Basic and acidic residues" evidence="4">
    <location>
        <begin position="260"/>
        <end position="306"/>
    </location>
</feature>
<feature type="domain" description="RRM" evidence="5">
    <location>
        <begin position="8"/>
        <end position="94"/>
    </location>
</feature>
<evidence type="ECO:0000256" key="2">
    <source>
        <dbReference type="ARBA" id="ARBA00023242"/>
    </source>
</evidence>
<feature type="compositionally biased region" description="Basic and acidic residues" evidence="4">
    <location>
        <begin position="177"/>
        <end position="248"/>
    </location>
</feature>
<evidence type="ECO:0000256" key="4">
    <source>
        <dbReference type="SAM" id="MobiDB-lite"/>
    </source>
</evidence>
<dbReference type="GO" id="GO:0000398">
    <property type="term" value="P:mRNA splicing, via spliceosome"/>
    <property type="evidence" value="ECO:0007669"/>
    <property type="project" value="TreeGrafter"/>
</dbReference>
<proteinExistence type="predicted"/>
<dbReference type="SUPFAM" id="SSF54928">
    <property type="entry name" value="RNA-binding domain, RBD"/>
    <property type="match status" value="1"/>
</dbReference>
<evidence type="ECO:0000256" key="3">
    <source>
        <dbReference type="PROSITE-ProRule" id="PRU00176"/>
    </source>
</evidence>
<dbReference type="Gene3D" id="3.30.70.330">
    <property type="match status" value="1"/>
</dbReference>
<dbReference type="PROSITE" id="PS50102">
    <property type="entry name" value="RRM"/>
    <property type="match status" value="1"/>
</dbReference>
<dbReference type="EMBL" id="HBFQ01021200">
    <property type="protein sequence ID" value="CAD8840453.1"/>
    <property type="molecule type" value="Transcribed_RNA"/>
</dbReference>
<keyword evidence="2" id="KW-0539">Nucleus</keyword>
<evidence type="ECO:0000256" key="1">
    <source>
        <dbReference type="ARBA" id="ARBA00004123"/>
    </source>
</evidence>
<comment type="subcellular location">
    <subcellularLocation>
        <location evidence="1">Nucleus</location>
    </subcellularLocation>
</comment>
<gene>
    <name evidence="6" type="ORF">NSCI0253_LOCUS14801</name>
</gene>
<evidence type="ECO:0000313" key="6">
    <source>
        <dbReference type="EMBL" id="CAD8840453.1"/>
    </source>
</evidence>
<dbReference type="CDD" id="cd00590">
    <property type="entry name" value="RRM_SF"/>
    <property type="match status" value="1"/>
</dbReference>
<dbReference type="Pfam" id="PF00076">
    <property type="entry name" value="RRM_1"/>
    <property type="match status" value="1"/>
</dbReference>
<feature type="region of interest" description="Disordered" evidence="4">
    <location>
        <begin position="140"/>
        <end position="312"/>
    </location>
</feature>
<keyword evidence="3" id="KW-0694">RNA-binding</keyword>
<dbReference type="InterPro" id="IPR000504">
    <property type="entry name" value="RRM_dom"/>
</dbReference>
<name>A0A7S1A2C3_NOCSC</name>
<dbReference type="GO" id="GO:0071011">
    <property type="term" value="C:precatalytic spliceosome"/>
    <property type="evidence" value="ECO:0007669"/>
    <property type="project" value="TreeGrafter"/>
</dbReference>
<reference evidence="6" key="1">
    <citation type="submission" date="2021-01" db="EMBL/GenBank/DDBJ databases">
        <authorList>
            <person name="Corre E."/>
            <person name="Pelletier E."/>
            <person name="Niang G."/>
            <person name="Scheremetjew M."/>
            <person name="Finn R."/>
            <person name="Kale V."/>
            <person name="Holt S."/>
            <person name="Cochrane G."/>
            <person name="Meng A."/>
            <person name="Brown T."/>
            <person name="Cohen L."/>
        </authorList>
    </citation>
    <scope>NUCLEOTIDE SEQUENCE</scope>
</reference>
<feature type="compositionally biased region" description="Basic and acidic residues" evidence="4">
    <location>
        <begin position="153"/>
        <end position="170"/>
    </location>
</feature>
<dbReference type="InterPro" id="IPR012677">
    <property type="entry name" value="Nucleotide-bd_a/b_plait_sf"/>
</dbReference>
<sequence>MASHSQHATLCVQGLRDGVRRSALEAEFEAFGNLVRVDIAPGNALRGLRRSPGLPDSRLAFIEYERRDDARRAMQAMNGRYVQGKCVMIQFARGTPGVRSSGVRRGFPEPIPQTPNAALLAAKFPQSGSGVTSLGVLRHIQSQSQTAKRSRDRSKSHSKSREKSGSEPRSRPRTKQRSKDGSRQRNHHSPDGMRNRAKEICRESRERTRSGGRERRRGSKDTGSRPSGESRHEKDSGTRPVRGTREPGRSSGGLDGIAEDSNKVSRKDRQRDRSTNRDRAGSGDSRADLDRSRSMRRSERREEAGSRHRRSR</sequence>
<dbReference type="GO" id="GO:0003729">
    <property type="term" value="F:mRNA binding"/>
    <property type="evidence" value="ECO:0007669"/>
    <property type="project" value="TreeGrafter"/>
</dbReference>
<dbReference type="GO" id="GO:0017069">
    <property type="term" value="F:snRNA binding"/>
    <property type="evidence" value="ECO:0007669"/>
    <property type="project" value="TreeGrafter"/>
</dbReference>